<accession>A0A370H1N4</accession>
<dbReference type="Proteomes" id="UP000255355">
    <property type="component" value="Unassembled WGS sequence"/>
</dbReference>
<keyword evidence="2" id="KW-1185">Reference proteome</keyword>
<protein>
    <submittedName>
        <fullName evidence="1">Uncharacterized protein</fullName>
    </submittedName>
</protein>
<evidence type="ECO:0000313" key="2">
    <source>
        <dbReference type="Proteomes" id="UP000255355"/>
    </source>
</evidence>
<gene>
    <name evidence="1" type="ORF">DFR68_106364</name>
</gene>
<proteinExistence type="predicted"/>
<sequence length="109" mass="11468">MCLQFLGRGGTEGGGCPALYATDHTYVVNGWKTSTPGSIEIPHLLLGYAQPDTFIGAAMMDTGRGTFTLTGKPVTDPEVLAQVDSYPDETAVEVPKAERTFYGAAGPGR</sequence>
<dbReference type="AlphaFoldDB" id="A0A370H1N4"/>
<dbReference type="EMBL" id="QQAZ01000006">
    <property type="protein sequence ID" value="RDI49926.1"/>
    <property type="molecule type" value="Genomic_DNA"/>
</dbReference>
<name>A0A370H1N4_9NOCA</name>
<organism evidence="1 2">
    <name type="scientific">Nocardia mexicana</name>
    <dbReference type="NCBI Taxonomy" id="279262"/>
    <lineage>
        <taxon>Bacteria</taxon>
        <taxon>Bacillati</taxon>
        <taxon>Actinomycetota</taxon>
        <taxon>Actinomycetes</taxon>
        <taxon>Mycobacteriales</taxon>
        <taxon>Nocardiaceae</taxon>
        <taxon>Nocardia</taxon>
    </lineage>
</organism>
<reference evidence="1 2" key="1">
    <citation type="submission" date="2018-07" db="EMBL/GenBank/DDBJ databases">
        <title>Genomic Encyclopedia of Type Strains, Phase IV (KMG-IV): sequencing the most valuable type-strain genomes for metagenomic binning, comparative biology and taxonomic classification.</title>
        <authorList>
            <person name="Goeker M."/>
        </authorList>
    </citation>
    <scope>NUCLEOTIDE SEQUENCE [LARGE SCALE GENOMIC DNA]</scope>
    <source>
        <strain evidence="1 2">DSM 44952</strain>
    </source>
</reference>
<dbReference type="STRING" id="1210089.GCA_001613165_05178"/>
<evidence type="ECO:0000313" key="1">
    <source>
        <dbReference type="EMBL" id="RDI49926.1"/>
    </source>
</evidence>
<comment type="caution">
    <text evidence="1">The sequence shown here is derived from an EMBL/GenBank/DDBJ whole genome shotgun (WGS) entry which is preliminary data.</text>
</comment>
<dbReference type="OrthoDB" id="3577809at2"/>